<dbReference type="PRINTS" id="PR00081">
    <property type="entry name" value="GDHRDH"/>
</dbReference>
<name>A0A1I2G2T8_9BACT</name>
<evidence type="ECO:0000256" key="1">
    <source>
        <dbReference type="ARBA" id="ARBA00006484"/>
    </source>
</evidence>
<dbReference type="SUPFAM" id="SSF51735">
    <property type="entry name" value="NAD(P)-binding Rossmann-fold domains"/>
    <property type="match status" value="1"/>
</dbReference>
<evidence type="ECO:0000313" key="4">
    <source>
        <dbReference type="Proteomes" id="UP000198964"/>
    </source>
</evidence>
<dbReference type="Proteomes" id="UP000198964">
    <property type="component" value="Unassembled WGS sequence"/>
</dbReference>
<evidence type="ECO:0000256" key="2">
    <source>
        <dbReference type="RuleBase" id="RU000363"/>
    </source>
</evidence>
<dbReference type="NCBIfam" id="NF005559">
    <property type="entry name" value="PRK07231.1"/>
    <property type="match status" value="1"/>
</dbReference>
<comment type="similarity">
    <text evidence="1 2">Belongs to the short-chain dehydrogenases/reductases (SDR) family.</text>
</comment>
<dbReference type="InterPro" id="IPR036291">
    <property type="entry name" value="NAD(P)-bd_dom_sf"/>
</dbReference>
<dbReference type="FunFam" id="3.40.50.720:FF:000084">
    <property type="entry name" value="Short-chain dehydrogenase reductase"/>
    <property type="match status" value="1"/>
</dbReference>
<dbReference type="PROSITE" id="PS00061">
    <property type="entry name" value="ADH_SHORT"/>
    <property type="match status" value="1"/>
</dbReference>
<dbReference type="InterPro" id="IPR002347">
    <property type="entry name" value="SDR_fam"/>
</dbReference>
<dbReference type="PANTHER" id="PTHR42879">
    <property type="entry name" value="3-OXOACYL-(ACYL-CARRIER-PROTEIN) REDUCTASE"/>
    <property type="match status" value="1"/>
</dbReference>
<sequence>MEKIDLSGKRVLVTGGSQGIGAEICRELASCGADVLVNYFRNKEKAEKVVDEIKVAYSVKAYPVKADVSVASEVQEMFKVLDQQLGGIDILVNNAGSESVIHVLDMQEAEWERVMNINLKGPFLCAQEAGKRMEKSGGGVIINISSIHDSVPRKGLTHYCSAKAGLKMLSKCLSLELAESNVRVVSIAPGAIETEMNREEIARFGVDKFEKWIPQGRIGTVGDVAKSVAFLASDYASYINGADLYVDGAYMNHTIQYDPRPPRTTSK</sequence>
<dbReference type="PANTHER" id="PTHR42879:SF2">
    <property type="entry name" value="3-OXOACYL-[ACYL-CARRIER-PROTEIN] REDUCTASE FABG"/>
    <property type="match status" value="1"/>
</dbReference>
<dbReference type="STRING" id="655355.SAMN05216283_102699"/>
<dbReference type="InterPro" id="IPR020904">
    <property type="entry name" value="Sc_DH/Rdtase_CS"/>
</dbReference>
<reference evidence="3 4" key="1">
    <citation type="submission" date="2016-10" db="EMBL/GenBank/DDBJ databases">
        <authorList>
            <person name="de Groot N.N."/>
        </authorList>
    </citation>
    <scope>NUCLEOTIDE SEQUENCE [LARGE SCALE GENOMIC DNA]</scope>
    <source>
        <strain evidence="3 4">CGMCC 1.9156</strain>
    </source>
</reference>
<dbReference type="Gene3D" id="3.40.50.720">
    <property type="entry name" value="NAD(P)-binding Rossmann-like Domain"/>
    <property type="match status" value="1"/>
</dbReference>
<keyword evidence="4" id="KW-1185">Reference proteome</keyword>
<dbReference type="EMBL" id="FONW01000002">
    <property type="protein sequence ID" value="SFF10951.1"/>
    <property type="molecule type" value="Genomic_DNA"/>
</dbReference>
<evidence type="ECO:0000313" key="3">
    <source>
        <dbReference type="EMBL" id="SFF10951.1"/>
    </source>
</evidence>
<dbReference type="GO" id="GO:0032787">
    <property type="term" value="P:monocarboxylic acid metabolic process"/>
    <property type="evidence" value="ECO:0007669"/>
    <property type="project" value="UniProtKB-ARBA"/>
</dbReference>
<organism evidence="3 4">
    <name type="scientific">Sunxiuqinia elliptica</name>
    <dbReference type="NCBI Taxonomy" id="655355"/>
    <lineage>
        <taxon>Bacteria</taxon>
        <taxon>Pseudomonadati</taxon>
        <taxon>Bacteroidota</taxon>
        <taxon>Bacteroidia</taxon>
        <taxon>Marinilabiliales</taxon>
        <taxon>Prolixibacteraceae</taxon>
        <taxon>Sunxiuqinia</taxon>
    </lineage>
</organism>
<dbReference type="RefSeq" id="WP_093919332.1">
    <property type="nucleotide sequence ID" value="NZ_FONW01000002.1"/>
</dbReference>
<dbReference type="InterPro" id="IPR050259">
    <property type="entry name" value="SDR"/>
</dbReference>
<gene>
    <name evidence="3" type="ORF">SAMN05216283_102699</name>
</gene>
<dbReference type="Pfam" id="PF00106">
    <property type="entry name" value="adh_short"/>
    <property type="match status" value="1"/>
</dbReference>
<dbReference type="AlphaFoldDB" id="A0A1I2G2T8"/>
<dbReference type="PRINTS" id="PR00080">
    <property type="entry name" value="SDRFAMILY"/>
</dbReference>
<protein>
    <submittedName>
        <fullName evidence="3">Glucose 1-dehydrogenase/3-dehydrosphinganine reductase</fullName>
    </submittedName>
</protein>
<proteinExistence type="inferred from homology"/>
<accession>A0A1I2G2T8</accession>